<gene>
    <name evidence="1" type="ORF">GCM10022232_45430</name>
</gene>
<keyword evidence="2" id="KW-1185">Reference proteome</keyword>
<evidence type="ECO:0000313" key="2">
    <source>
        <dbReference type="Proteomes" id="UP001500456"/>
    </source>
</evidence>
<reference evidence="2" key="1">
    <citation type="journal article" date="2019" name="Int. J. Syst. Evol. Microbiol.">
        <title>The Global Catalogue of Microorganisms (GCM) 10K type strain sequencing project: providing services to taxonomists for standard genome sequencing and annotation.</title>
        <authorList>
            <consortium name="The Broad Institute Genomics Platform"/>
            <consortium name="The Broad Institute Genome Sequencing Center for Infectious Disease"/>
            <person name="Wu L."/>
            <person name="Ma J."/>
        </authorList>
    </citation>
    <scope>NUCLEOTIDE SEQUENCE [LARGE SCALE GENOMIC DNA]</scope>
    <source>
        <strain evidence="2">JCM 16924</strain>
    </source>
</reference>
<dbReference type="EMBL" id="BAAAZX010000013">
    <property type="protein sequence ID" value="GAA4001761.1"/>
    <property type="molecule type" value="Genomic_DNA"/>
</dbReference>
<accession>A0ABP7RSU6</accession>
<proteinExistence type="predicted"/>
<comment type="caution">
    <text evidence="1">The sequence shown here is derived from an EMBL/GenBank/DDBJ whole genome shotgun (WGS) entry which is preliminary data.</text>
</comment>
<protein>
    <submittedName>
        <fullName evidence="1">Uncharacterized protein</fullName>
    </submittedName>
</protein>
<name>A0ABP7RSU6_9ACTN</name>
<dbReference type="Proteomes" id="UP001500456">
    <property type="component" value="Unassembled WGS sequence"/>
</dbReference>
<organism evidence="1 2">
    <name type="scientific">Streptomyces plumbiresistens</name>
    <dbReference type="NCBI Taxonomy" id="511811"/>
    <lineage>
        <taxon>Bacteria</taxon>
        <taxon>Bacillati</taxon>
        <taxon>Actinomycetota</taxon>
        <taxon>Actinomycetes</taxon>
        <taxon>Kitasatosporales</taxon>
        <taxon>Streptomycetaceae</taxon>
        <taxon>Streptomyces</taxon>
    </lineage>
</organism>
<evidence type="ECO:0000313" key="1">
    <source>
        <dbReference type="EMBL" id="GAA4001761.1"/>
    </source>
</evidence>
<sequence length="111" mass="12533">MTRLAMDMRDPIGVRGVAGVPRKPIRRKDSEKGSEKHWAHWSYAPQCSHIVDLPTERCQPAAMQGEFKSSSQFRHTGNEPLRTAFEFAFPTMWTGTCMLMPIVPNATKETA</sequence>